<organism evidence="2">
    <name type="scientific">Rhizophora mucronata</name>
    <name type="common">Asiatic mangrove</name>
    <dbReference type="NCBI Taxonomy" id="61149"/>
    <lineage>
        <taxon>Eukaryota</taxon>
        <taxon>Viridiplantae</taxon>
        <taxon>Streptophyta</taxon>
        <taxon>Embryophyta</taxon>
        <taxon>Tracheophyta</taxon>
        <taxon>Spermatophyta</taxon>
        <taxon>Magnoliopsida</taxon>
        <taxon>eudicotyledons</taxon>
        <taxon>Gunneridae</taxon>
        <taxon>Pentapetalae</taxon>
        <taxon>rosids</taxon>
        <taxon>fabids</taxon>
        <taxon>Malpighiales</taxon>
        <taxon>Rhizophoraceae</taxon>
        <taxon>Rhizophora</taxon>
    </lineage>
</organism>
<reference evidence="2" key="1">
    <citation type="submission" date="2018-02" db="EMBL/GenBank/DDBJ databases">
        <title>Rhizophora mucronata_Transcriptome.</title>
        <authorList>
            <person name="Meera S.P."/>
            <person name="Sreeshan A."/>
            <person name="Augustine A."/>
        </authorList>
    </citation>
    <scope>NUCLEOTIDE SEQUENCE</scope>
    <source>
        <tissue evidence="2">Leaf</tissue>
    </source>
</reference>
<name>A0A2P2LR70_RHIMU</name>
<proteinExistence type="predicted"/>
<feature type="domain" description="FORGETTER1 second zinc ribbon" evidence="1">
    <location>
        <begin position="31"/>
        <end position="63"/>
    </location>
</feature>
<accession>A0A2P2LR70</accession>
<dbReference type="AlphaFoldDB" id="A0A2P2LR70"/>
<evidence type="ECO:0000259" key="1">
    <source>
        <dbReference type="Pfam" id="PF23548"/>
    </source>
</evidence>
<dbReference type="Pfam" id="PF23548">
    <property type="entry name" value="Zn_ribbon_FGT1_2"/>
    <property type="match status" value="1"/>
</dbReference>
<protein>
    <recommendedName>
        <fullName evidence="1">FORGETTER1 second zinc ribbon domain-containing protein</fullName>
    </recommendedName>
</protein>
<dbReference type="EMBL" id="GGEC01039976">
    <property type="protein sequence ID" value="MBX20460.1"/>
    <property type="molecule type" value="Transcribed_RNA"/>
</dbReference>
<dbReference type="InterPro" id="IPR057025">
    <property type="entry name" value="Znr_FGT1_2"/>
</dbReference>
<sequence>MMMIHTTAAAAVSPLQQQQKVPAHGIDPSKIQLPCVNCRALLNVPHGMTRFSCPQCRTTLVVDFSKLNHLIQDEINEVSLSHTFFPLFFPHHFQIHYVLFLSWLMTLGLDIR</sequence>
<evidence type="ECO:0000313" key="2">
    <source>
        <dbReference type="EMBL" id="MBX20460.1"/>
    </source>
</evidence>